<feature type="non-terminal residue" evidence="3">
    <location>
        <position position="1"/>
    </location>
</feature>
<dbReference type="AlphaFoldDB" id="X1HL11"/>
<dbReference type="EMBL" id="BARU01033735">
    <property type="protein sequence ID" value="GAH70831.1"/>
    <property type="molecule type" value="Genomic_DNA"/>
</dbReference>
<evidence type="ECO:0000256" key="1">
    <source>
        <dbReference type="SAM" id="MobiDB-lite"/>
    </source>
</evidence>
<name>X1HL11_9ZZZZ</name>
<accession>X1HL11</accession>
<comment type="caution">
    <text evidence="3">The sequence shown here is derived from an EMBL/GenBank/DDBJ whole genome shotgun (WGS) entry which is preliminary data.</text>
</comment>
<feature type="region of interest" description="Disordered" evidence="1">
    <location>
        <begin position="81"/>
        <end position="107"/>
    </location>
</feature>
<protein>
    <submittedName>
        <fullName evidence="3">Uncharacterized protein</fullName>
    </submittedName>
</protein>
<reference evidence="3" key="1">
    <citation type="journal article" date="2014" name="Front. Microbiol.">
        <title>High frequency of phylogenetically diverse reductive dehalogenase-homologous genes in deep subseafloor sedimentary metagenomes.</title>
        <authorList>
            <person name="Kawai M."/>
            <person name="Futagami T."/>
            <person name="Toyoda A."/>
            <person name="Takaki Y."/>
            <person name="Nishi S."/>
            <person name="Hori S."/>
            <person name="Arai W."/>
            <person name="Tsubouchi T."/>
            <person name="Morono Y."/>
            <person name="Uchiyama I."/>
            <person name="Ito T."/>
            <person name="Fujiyama A."/>
            <person name="Inagaki F."/>
            <person name="Takami H."/>
        </authorList>
    </citation>
    <scope>NUCLEOTIDE SEQUENCE</scope>
    <source>
        <strain evidence="3">Expedition CK06-06</strain>
    </source>
</reference>
<keyword evidence="2" id="KW-0472">Membrane</keyword>
<sequence length="107" mass="11418">DTFPGSSPGRHAPVIRHTGTPRLYGRLVAILLGAALFAGAIAADAPAHVLTFSAARTAALAKAKTYAHQPTRIKTMLRQAYMPTTRRPSGRHPGLTESTRTTRSRCA</sequence>
<proteinExistence type="predicted"/>
<keyword evidence="2" id="KW-1133">Transmembrane helix</keyword>
<evidence type="ECO:0000256" key="2">
    <source>
        <dbReference type="SAM" id="Phobius"/>
    </source>
</evidence>
<keyword evidence="2" id="KW-0812">Transmembrane</keyword>
<organism evidence="3">
    <name type="scientific">marine sediment metagenome</name>
    <dbReference type="NCBI Taxonomy" id="412755"/>
    <lineage>
        <taxon>unclassified sequences</taxon>
        <taxon>metagenomes</taxon>
        <taxon>ecological metagenomes</taxon>
    </lineage>
</organism>
<evidence type="ECO:0000313" key="3">
    <source>
        <dbReference type="EMBL" id="GAH70831.1"/>
    </source>
</evidence>
<gene>
    <name evidence="3" type="ORF">S03H2_53036</name>
</gene>
<feature type="transmembrane region" description="Helical" evidence="2">
    <location>
        <begin position="23"/>
        <end position="43"/>
    </location>
</feature>